<accession>A0A0C3NTN1</accession>
<reference evidence="3" key="2">
    <citation type="submission" date="2015-01" db="EMBL/GenBank/DDBJ databases">
        <title>Evolutionary Origins and Diversification of the Mycorrhizal Mutualists.</title>
        <authorList>
            <consortium name="DOE Joint Genome Institute"/>
            <consortium name="Mycorrhizal Genomics Consortium"/>
            <person name="Kohler A."/>
            <person name="Kuo A."/>
            <person name="Nagy L.G."/>
            <person name="Floudas D."/>
            <person name="Copeland A."/>
            <person name="Barry K.W."/>
            <person name="Cichocki N."/>
            <person name="Veneault-Fourrey C."/>
            <person name="LaButti K."/>
            <person name="Lindquist E.A."/>
            <person name="Lipzen A."/>
            <person name="Lundell T."/>
            <person name="Morin E."/>
            <person name="Murat C."/>
            <person name="Riley R."/>
            <person name="Ohm R."/>
            <person name="Sun H."/>
            <person name="Tunlid A."/>
            <person name="Henrissat B."/>
            <person name="Grigoriev I.V."/>
            <person name="Hibbett D.S."/>
            <person name="Martin F."/>
        </authorList>
    </citation>
    <scope>NUCLEOTIDE SEQUENCE [LARGE SCALE GENOMIC DNA]</scope>
    <source>
        <strain evidence="3">Marx 270</strain>
    </source>
</reference>
<name>A0A0C3NTN1_PISTI</name>
<dbReference type="HOGENOM" id="CLU_2543508_0_0_1"/>
<protein>
    <submittedName>
        <fullName evidence="2">Uncharacterized protein</fullName>
    </submittedName>
</protein>
<keyword evidence="3" id="KW-1185">Reference proteome</keyword>
<evidence type="ECO:0000256" key="1">
    <source>
        <dbReference type="SAM" id="MobiDB-lite"/>
    </source>
</evidence>
<dbReference type="InParanoid" id="A0A0C3NTN1"/>
<organism evidence="2 3">
    <name type="scientific">Pisolithus tinctorius Marx 270</name>
    <dbReference type="NCBI Taxonomy" id="870435"/>
    <lineage>
        <taxon>Eukaryota</taxon>
        <taxon>Fungi</taxon>
        <taxon>Dikarya</taxon>
        <taxon>Basidiomycota</taxon>
        <taxon>Agaricomycotina</taxon>
        <taxon>Agaricomycetes</taxon>
        <taxon>Agaricomycetidae</taxon>
        <taxon>Boletales</taxon>
        <taxon>Sclerodermatineae</taxon>
        <taxon>Pisolithaceae</taxon>
        <taxon>Pisolithus</taxon>
    </lineage>
</organism>
<proteinExistence type="predicted"/>
<feature type="region of interest" description="Disordered" evidence="1">
    <location>
        <begin position="25"/>
        <end position="54"/>
    </location>
</feature>
<sequence length="83" mass="8938">MAQLQCNLIATILLPIPTCSHTASELHKSPHSTHLSHQPPRAALPPSVSPSIPSTTTSSLWLLEIVPRPGTLRKVTIQIFTGL</sequence>
<evidence type="ECO:0000313" key="2">
    <source>
        <dbReference type="EMBL" id="KIN98583.1"/>
    </source>
</evidence>
<dbReference type="EMBL" id="KN832014">
    <property type="protein sequence ID" value="KIN98583.1"/>
    <property type="molecule type" value="Genomic_DNA"/>
</dbReference>
<feature type="compositionally biased region" description="Low complexity" evidence="1">
    <location>
        <begin position="44"/>
        <end position="54"/>
    </location>
</feature>
<dbReference type="Proteomes" id="UP000054217">
    <property type="component" value="Unassembled WGS sequence"/>
</dbReference>
<dbReference type="AlphaFoldDB" id="A0A0C3NTN1"/>
<reference evidence="2 3" key="1">
    <citation type="submission" date="2014-04" db="EMBL/GenBank/DDBJ databases">
        <authorList>
            <consortium name="DOE Joint Genome Institute"/>
            <person name="Kuo A."/>
            <person name="Kohler A."/>
            <person name="Costa M.D."/>
            <person name="Nagy L.G."/>
            <person name="Floudas D."/>
            <person name="Copeland A."/>
            <person name="Barry K.W."/>
            <person name="Cichocki N."/>
            <person name="Veneault-Fourrey C."/>
            <person name="LaButti K."/>
            <person name="Lindquist E.A."/>
            <person name="Lipzen A."/>
            <person name="Lundell T."/>
            <person name="Morin E."/>
            <person name="Murat C."/>
            <person name="Sun H."/>
            <person name="Tunlid A."/>
            <person name="Henrissat B."/>
            <person name="Grigoriev I.V."/>
            <person name="Hibbett D.S."/>
            <person name="Martin F."/>
            <person name="Nordberg H.P."/>
            <person name="Cantor M.N."/>
            <person name="Hua S.X."/>
        </authorList>
    </citation>
    <scope>NUCLEOTIDE SEQUENCE [LARGE SCALE GENOMIC DNA]</scope>
    <source>
        <strain evidence="2 3">Marx 270</strain>
    </source>
</reference>
<evidence type="ECO:0000313" key="3">
    <source>
        <dbReference type="Proteomes" id="UP000054217"/>
    </source>
</evidence>
<gene>
    <name evidence="2" type="ORF">M404DRAFT_850438</name>
</gene>